<dbReference type="Gene3D" id="2.60.40.4070">
    <property type="match status" value="1"/>
</dbReference>
<dbReference type="AlphaFoldDB" id="A0A1F4UB59"/>
<evidence type="ECO:0000256" key="1">
    <source>
        <dbReference type="ARBA" id="ARBA00022962"/>
    </source>
</evidence>
<evidence type="ECO:0008006" key="4">
    <source>
        <dbReference type="Google" id="ProtNLM"/>
    </source>
</evidence>
<dbReference type="Pfam" id="PF13230">
    <property type="entry name" value="GATase_4"/>
    <property type="match status" value="1"/>
</dbReference>
<reference evidence="2 3" key="1">
    <citation type="journal article" date="2016" name="Nat. Commun.">
        <title>Thousands of microbial genomes shed light on interconnected biogeochemical processes in an aquifer system.</title>
        <authorList>
            <person name="Anantharaman K."/>
            <person name="Brown C.T."/>
            <person name="Hug L.A."/>
            <person name="Sharon I."/>
            <person name="Castelle C.J."/>
            <person name="Probst A.J."/>
            <person name="Thomas B.C."/>
            <person name="Singh A."/>
            <person name="Wilkins M.J."/>
            <person name="Karaoz U."/>
            <person name="Brodie E.L."/>
            <person name="Williams K.H."/>
            <person name="Hubbard S.S."/>
            <person name="Banfield J.F."/>
        </authorList>
    </citation>
    <scope>NUCLEOTIDE SEQUENCE [LARGE SCALE GENOMIC DNA]</scope>
</reference>
<dbReference type="EMBL" id="MEUM01000080">
    <property type="protein sequence ID" value="OGC42152.1"/>
    <property type="molecule type" value="Genomic_DNA"/>
</dbReference>
<proteinExistence type="predicted"/>
<dbReference type="InterPro" id="IPR026869">
    <property type="entry name" value="EgtC-like"/>
</dbReference>
<protein>
    <recommendedName>
        <fullName evidence="4">Glutamine amidotransferase type-2 domain-containing protein</fullName>
    </recommendedName>
</protein>
<sequence>MSDTTTIPAQMITDHLMAFRGLGYSNDDGWGIGYYVATSSSNHLAVIRRGEPSAPYDPRYVHVIGELLNSASRSAIAHVRRASSGPLEGIPDPHPFLRHGIFRDFEMIFAHNGTIPISPLYSLIQKTKPGYLALNPADYCPDYLDSDLFAIFIMQMIDLHPDSSVESCIKIAINQLAALITNTDAQFNFTMTDGHTLWAVKFSLGASDAVSLYYYPGISESDFWIVASEPLDTSKLWLAIPCSTLVKLVPDQAPVLIPLIDSDSSAFFTPSLEILYDNPGRLPVEIRYRNNAPTSIKIYDISGQLVTNFTLPYRQQGTVIWYGLDRHQRLISAGNYFCQMILPDTTCSIKLTILP</sequence>
<dbReference type="SUPFAM" id="SSF56235">
    <property type="entry name" value="N-terminal nucleophile aminohydrolases (Ntn hydrolases)"/>
    <property type="match status" value="1"/>
</dbReference>
<dbReference type="Proteomes" id="UP000177025">
    <property type="component" value="Unassembled WGS sequence"/>
</dbReference>
<dbReference type="PANTHER" id="PTHR43187">
    <property type="entry name" value="GLUTAMINE AMIDOTRANSFERASE DUG3-RELATED"/>
    <property type="match status" value="1"/>
</dbReference>
<name>A0A1F4UB59_UNCW3</name>
<keyword evidence="1" id="KW-0315">Glutamine amidotransferase</keyword>
<dbReference type="Gene3D" id="3.60.20.10">
    <property type="entry name" value="Glutamine Phosphoribosylpyrophosphate, subunit 1, domain 1"/>
    <property type="match status" value="1"/>
</dbReference>
<gene>
    <name evidence="2" type="ORF">A2Y85_00945</name>
</gene>
<accession>A0A1F4UB59</accession>
<dbReference type="InterPro" id="IPR029055">
    <property type="entry name" value="Ntn_hydrolases_N"/>
</dbReference>
<dbReference type="InterPro" id="IPR052373">
    <property type="entry name" value="Gamma-glu_amide_hydrolase"/>
</dbReference>
<evidence type="ECO:0000313" key="2">
    <source>
        <dbReference type="EMBL" id="OGC42152.1"/>
    </source>
</evidence>
<evidence type="ECO:0000313" key="3">
    <source>
        <dbReference type="Proteomes" id="UP000177025"/>
    </source>
</evidence>
<dbReference type="PANTHER" id="PTHR43187:SF1">
    <property type="entry name" value="GLUTAMINE AMIDOTRANSFERASE DUG3-RELATED"/>
    <property type="match status" value="1"/>
</dbReference>
<organism evidence="2 3">
    <name type="scientific">candidate division WOR-3 bacterium RBG_13_43_14</name>
    <dbReference type="NCBI Taxonomy" id="1802590"/>
    <lineage>
        <taxon>Bacteria</taxon>
        <taxon>Bacteria division WOR-3</taxon>
    </lineage>
</organism>
<comment type="caution">
    <text evidence="2">The sequence shown here is derived from an EMBL/GenBank/DDBJ whole genome shotgun (WGS) entry which is preliminary data.</text>
</comment>